<comment type="caution">
    <text evidence="1">The sequence shown here is derived from an EMBL/GenBank/DDBJ whole genome shotgun (WGS) entry which is preliminary data.</text>
</comment>
<dbReference type="Proteomes" id="UP000320085">
    <property type="component" value="Unassembled WGS sequence"/>
</dbReference>
<dbReference type="EMBL" id="VFQF01000003">
    <property type="protein sequence ID" value="TQN45184.1"/>
    <property type="molecule type" value="Genomic_DNA"/>
</dbReference>
<organism evidence="1 2">
    <name type="scientific">Humibacillus xanthopallidus</name>
    <dbReference type="NCBI Taxonomy" id="412689"/>
    <lineage>
        <taxon>Bacteria</taxon>
        <taxon>Bacillati</taxon>
        <taxon>Actinomycetota</taxon>
        <taxon>Actinomycetes</taxon>
        <taxon>Micrococcales</taxon>
        <taxon>Intrasporangiaceae</taxon>
        <taxon>Humibacillus</taxon>
    </lineage>
</organism>
<evidence type="ECO:0000313" key="2">
    <source>
        <dbReference type="Proteomes" id="UP000320085"/>
    </source>
</evidence>
<accession>A0A543PM96</accession>
<dbReference type="AlphaFoldDB" id="A0A543PM96"/>
<gene>
    <name evidence="1" type="ORF">FHX52_4419</name>
</gene>
<reference evidence="1 2" key="1">
    <citation type="submission" date="2019-06" db="EMBL/GenBank/DDBJ databases">
        <title>Sequencing the genomes of 1000 actinobacteria strains.</title>
        <authorList>
            <person name="Klenk H.-P."/>
        </authorList>
    </citation>
    <scope>NUCLEOTIDE SEQUENCE [LARGE SCALE GENOMIC DNA]</scope>
    <source>
        <strain evidence="1 2">DSM 21776</strain>
    </source>
</reference>
<sequence>MAHDLEAPCPEDAPAWDALYRARGDEVVESRPVLTGDVFAETNVSVGAEVQVKTVIVLQHPCALRSNGVDLVGRLLVAEVRPHKPLPPADWRGYARMMPLPDLYPDVASRRRDQAVFFEKVHVIDPDGLGRRDACLSPLGVNLLLQRWVHHNSRVVVPTFDFDDVTHGPYEECDLTEDWAEARESQAVDRRRAWEECHEWLRVSDQEGGPTRQSLLGDAQRRSSVRLAARKHWKSL</sequence>
<proteinExistence type="predicted"/>
<protein>
    <submittedName>
        <fullName evidence="1">Uncharacterized protein</fullName>
    </submittedName>
</protein>
<name>A0A543PM96_9MICO</name>
<evidence type="ECO:0000313" key="1">
    <source>
        <dbReference type="EMBL" id="TQN45184.1"/>
    </source>
</evidence>